<dbReference type="OrthoDB" id="10023262at2759"/>
<dbReference type="RefSeq" id="XP_031784228.1">
    <property type="nucleotide sequence ID" value="XM_031928368.1"/>
</dbReference>
<reference evidence="1" key="1">
    <citation type="submission" date="2021-01" db="UniProtKB">
        <authorList>
            <consortium name="EnsemblMetazoa"/>
        </authorList>
    </citation>
    <scope>IDENTIFICATION</scope>
</reference>
<accession>A0A7M7QE56</accession>
<sequence length="245" mass="28205">MTWGTLMNPLSLADWPNSVSVKTKPATKPQKVRVYKYNSSWENETWAKGWLVKNRDNHNANQQAFCKLCRKPLRAHPTDLEAHSKRDSHVKLFESLAAENQPKITTVCKTQTDKKKENHERDLILAAYIATHSSIRGVDHLSEILKDLKVIEDLRLHKTKCRNLIKYVIAPNMLQELIEDVGDWGYSLIVDESTDVATMKFLCLCIKYFSHKQNRIVTAYLSLIEVVKADANTLCYAIIEYCKKN</sequence>
<dbReference type="KEGG" id="nvi:116417120"/>
<proteinExistence type="predicted"/>
<dbReference type="PANTHER" id="PTHR37162:SF1">
    <property type="entry name" value="BED-TYPE DOMAIN-CONTAINING PROTEIN"/>
    <property type="match status" value="1"/>
</dbReference>
<evidence type="ECO:0000313" key="2">
    <source>
        <dbReference type="Proteomes" id="UP000002358"/>
    </source>
</evidence>
<dbReference type="AlphaFoldDB" id="A0A7M7QE56"/>
<keyword evidence="2" id="KW-1185">Reference proteome</keyword>
<dbReference type="GeneID" id="116417120"/>
<dbReference type="Proteomes" id="UP000002358">
    <property type="component" value="Unassembled WGS sequence"/>
</dbReference>
<dbReference type="PANTHER" id="PTHR37162">
    <property type="entry name" value="HAT FAMILY DIMERISATION DOMAINCONTAINING PROTEIN-RELATED"/>
    <property type="match status" value="1"/>
</dbReference>
<evidence type="ECO:0008006" key="3">
    <source>
        <dbReference type="Google" id="ProtNLM"/>
    </source>
</evidence>
<dbReference type="InParanoid" id="A0A7M7QE56"/>
<organism evidence="1 2">
    <name type="scientific">Nasonia vitripennis</name>
    <name type="common">Parasitic wasp</name>
    <dbReference type="NCBI Taxonomy" id="7425"/>
    <lineage>
        <taxon>Eukaryota</taxon>
        <taxon>Metazoa</taxon>
        <taxon>Ecdysozoa</taxon>
        <taxon>Arthropoda</taxon>
        <taxon>Hexapoda</taxon>
        <taxon>Insecta</taxon>
        <taxon>Pterygota</taxon>
        <taxon>Neoptera</taxon>
        <taxon>Endopterygota</taxon>
        <taxon>Hymenoptera</taxon>
        <taxon>Apocrita</taxon>
        <taxon>Proctotrupomorpha</taxon>
        <taxon>Chalcidoidea</taxon>
        <taxon>Pteromalidae</taxon>
        <taxon>Pteromalinae</taxon>
        <taxon>Nasonia</taxon>
    </lineage>
</organism>
<dbReference type="EnsemblMetazoa" id="XM_031928368">
    <property type="protein sequence ID" value="XP_031784228"/>
    <property type="gene ID" value="LOC116417120"/>
</dbReference>
<protein>
    <recommendedName>
        <fullName evidence="3">DUF4371 domain-containing protein</fullName>
    </recommendedName>
</protein>
<evidence type="ECO:0000313" key="1">
    <source>
        <dbReference type="EnsemblMetazoa" id="XP_031784228"/>
    </source>
</evidence>
<name>A0A7M7QE56_NASVI</name>